<comment type="subcellular location">
    <subcellularLocation>
        <location evidence="1">Cell membrane</location>
        <topology evidence="1">Multi-pass membrane protein</topology>
    </subcellularLocation>
</comment>
<gene>
    <name evidence="8" type="ORF">EI982_10345</name>
</gene>
<evidence type="ECO:0000256" key="1">
    <source>
        <dbReference type="ARBA" id="ARBA00004651"/>
    </source>
</evidence>
<dbReference type="GO" id="GO:0005886">
    <property type="term" value="C:plasma membrane"/>
    <property type="evidence" value="ECO:0007669"/>
    <property type="project" value="UniProtKB-SubCell"/>
</dbReference>
<protein>
    <recommendedName>
        <fullName evidence="10">Phosphate-starvation-inducible PsiE family protein</fullName>
    </recommendedName>
</protein>
<dbReference type="OrthoDB" id="222172at2157"/>
<reference evidence="8 9" key="1">
    <citation type="submission" date="2018-12" db="EMBL/GenBank/DDBJ databases">
        <title>Complete genome sequence of Haloplanus rallus MBLA0036.</title>
        <authorList>
            <person name="Nam Y.-d."/>
            <person name="Kang J."/>
            <person name="Chung W.-H."/>
            <person name="Park Y.S."/>
        </authorList>
    </citation>
    <scope>NUCLEOTIDE SEQUENCE [LARGE SCALE GENOMIC DNA]</scope>
    <source>
        <strain evidence="8 9">MBLA0036</strain>
    </source>
</reference>
<keyword evidence="4 7" id="KW-1133">Transmembrane helix</keyword>
<dbReference type="KEGG" id="hra:EI982_10345"/>
<keyword evidence="3 7" id="KW-0812">Transmembrane</keyword>
<feature type="transmembrane region" description="Helical" evidence="7">
    <location>
        <begin position="65"/>
        <end position="87"/>
    </location>
</feature>
<evidence type="ECO:0000256" key="6">
    <source>
        <dbReference type="SAM" id="MobiDB-lite"/>
    </source>
</evidence>
<organism evidence="8 9">
    <name type="scientific">Haloplanus rallus</name>
    <dbReference type="NCBI Taxonomy" id="1816183"/>
    <lineage>
        <taxon>Archaea</taxon>
        <taxon>Methanobacteriati</taxon>
        <taxon>Methanobacteriota</taxon>
        <taxon>Stenosarchaea group</taxon>
        <taxon>Halobacteria</taxon>
        <taxon>Halobacteriales</taxon>
        <taxon>Haloferacaceae</taxon>
        <taxon>Haloplanus</taxon>
    </lineage>
</organism>
<evidence type="ECO:0000256" key="2">
    <source>
        <dbReference type="ARBA" id="ARBA00022475"/>
    </source>
</evidence>
<feature type="region of interest" description="Disordered" evidence="6">
    <location>
        <begin position="1"/>
        <end position="38"/>
    </location>
</feature>
<feature type="transmembrane region" description="Helical" evidence="7">
    <location>
        <begin position="133"/>
        <end position="151"/>
    </location>
</feature>
<dbReference type="InterPro" id="IPR020948">
    <property type="entry name" value="P_starv_induced_PsiE-like"/>
</dbReference>
<keyword evidence="5 7" id="KW-0472">Membrane</keyword>
<feature type="transmembrane region" description="Helical" evidence="7">
    <location>
        <begin position="99"/>
        <end position="121"/>
    </location>
</feature>
<evidence type="ECO:0000256" key="5">
    <source>
        <dbReference type="ARBA" id="ARBA00023136"/>
    </source>
</evidence>
<evidence type="ECO:0000256" key="7">
    <source>
        <dbReference type="SAM" id="Phobius"/>
    </source>
</evidence>
<dbReference type="EMBL" id="CP034345">
    <property type="protein sequence ID" value="QGX95164.1"/>
    <property type="molecule type" value="Genomic_DNA"/>
</dbReference>
<evidence type="ECO:0008006" key="10">
    <source>
        <dbReference type="Google" id="ProtNLM"/>
    </source>
</evidence>
<evidence type="ECO:0000313" key="9">
    <source>
        <dbReference type="Proteomes" id="UP000428325"/>
    </source>
</evidence>
<proteinExistence type="predicted"/>
<name>A0A6B9F9Q4_9EURY</name>
<evidence type="ECO:0000256" key="3">
    <source>
        <dbReference type="ARBA" id="ARBA00022692"/>
    </source>
</evidence>
<evidence type="ECO:0000313" key="8">
    <source>
        <dbReference type="EMBL" id="QGX95164.1"/>
    </source>
</evidence>
<dbReference type="AlphaFoldDB" id="A0A6B9F9Q4"/>
<accession>A0A6B9F9Q4</accession>
<feature type="compositionally biased region" description="Acidic residues" evidence="6">
    <location>
        <begin position="15"/>
        <end position="29"/>
    </location>
</feature>
<dbReference type="Proteomes" id="UP000428325">
    <property type="component" value="Chromosome"/>
</dbReference>
<feature type="transmembrane region" description="Helical" evidence="7">
    <location>
        <begin position="163"/>
        <end position="183"/>
    </location>
</feature>
<sequence length="193" mass="20861">MCRLAYGSPVARDTEETDEGEATAEDESTSGDLSSDVLESRGRATPLASSRFAAVTNRFVHMVELVAAAVFALLFAIGVVDLMIQIVQATQAGRITDPLVVIGFIDTGLLLLIIVEVYETVIAYTEESETRRIVRLVIYTGVIAMVRKTIIFRTGEYATSTDALLAATAYAVLILGLVGLLLVERGESRQLMD</sequence>
<keyword evidence="9" id="KW-1185">Reference proteome</keyword>
<evidence type="ECO:0000256" key="4">
    <source>
        <dbReference type="ARBA" id="ARBA00022989"/>
    </source>
</evidence>
<dbReference type="Pfam" id="PF06146">
    <property type="entry name" value="PsiE"/>
    <property type="match status" value="1"/>
</dbReference>
<keyword evidence="2" id="KW-1003">Cell membrane</keyword>